<dbReference type="InterPro" id="IPR002048">
    <property type="entry name" value="EF_hand_dom"/>
</dbReference>
<dbReference type="PROSITE" id="PS00018">
    <property type="entry name" value="EF_HAND_1"/>
    <property type="match status" value="1"/>
</dbReference>
<dbReference type="SMART" id="SM00054">
    <property type="entry name" value="EFh"/>
    <property type="match status" value="2"/>
</dbReference>
<evidence type="ECO:0000313" key="3">
    <source>
        <dbReference type="EMBL" id="KAF9599938.1"/>
    </source>
</evidence>
<organism evidence="3 4">
    <name type="scientific">Coptis chinensis</name>
    <dbReference type="NCBI Taxonomy" id="261450"/>
    <lineage>
        <taxon>Eukaryota</taxon>
        <taxon>Viridiplantae</taxon>
        <taxon>Streptophyta</taxon>
        <taxon>Embryophyta</taxon>
        <taxon>Tracheophyta</taxon>
        <taxon>Spermatophyta</taxon>
        <taxon>Magnoliopsida</taxon>
        <taxon>Ranunculales</taxon>
        <taxon>Ranunculaceae</taxon>
        <taxon>Coptidoideae</taxon>
        <taxon>Coptis</taxon>
    </lineage>
</organism>
<accession>A0A835HN50</accession>
<dbReference type="InterPro" id="IPR011992">
    <property type="entry name" value="EF-hand-dom_pair"/>
</dbReference>
<dbReference type="OrthoDB" id="1914225at2759"/>
<dbReference type="Gene3D" id="1.10.238.10">
    <property type="entry name" value="EF-hand"/>
    <property type="match status" value="1"/>
</dbReference>
<proteinExistence type="predicted"/>
<evidence type="ECO:0000259" key="2">
    <source>
        <dbReference type="PROSITE" id="PS50222"/>
    </source>
</evidence>
<protein>
    <recommendedName>
        <fullName evidence="2">EF-hand domain-containing protein</fullName>
    </recommendedName>
</protein>
<dbReference type="InterPro" id="IPR018247">
    <property type="entry name" value="EF_Hand_1_Ca_BS"/>
</dbReference>
<keyword evidence="1" id="KW-0106">Calcium</keyword>
<gene>
    <name evidence="3" type="ORF">IFM89_001973</name>
</gene>
<dbReference type="GO" id="GO:0005509">
    <property type="term" value="F:calcium ion binding"/>
    <property type="evidence" value="ECO:0007669"/>
    <property type="project" value="InterPro"/>
</dbReference>
<dbReference type="PROSITE" id="PS50222">
    <property type="entry name" value="EF_HAND_2"/>
    <property type="match status" value="1"/>
</dbReference>
<evidence type="ECO:0000313" key="4">
    <source>
        <dbReference type="Proteomes" id="UP000631114"/>
    </source>
</evidence>
<dbReference type="Pfam" id="PF13202">
    <property type="entry name" value="EF-hand_5"/>
    <property type="match status" value="1"/>
</dbReference>
<keyword evidence="4" id="KW-1185">Reference proteome</keyword>
<dbReference type="SUPFAM" id="SSF47473">
    <property type="entry name" value="EF-hand"/>
    <property type="match status" value="1"/>
</dbReference>
<reference evidence="3 4" key="1">
    <citation type="submission" date="2020-10" db="EMBL/GenBank/DDBJ databases">
        <title>The Coptis chinensis genome and diversification of protoberbering-type alkaloids.</title>
        <authorList>
            <person name="Wang B."/>
            <person name="Shu S."/>
            <person name="Song C."/>
            <person name="Liu Y."/>
        </authorList>
    </citation>
    <scope>NUCLEOTIDE SEQUENCE [LARGE SCALE GENOMIC DNA]</scope>
    <source>
        <strain evidence="3">HL-2020</strain>
        <tissue evidence="3">Leaf</tissue>
    </source>
</reference>
<sequence>MPLLSHRQLSLEQFQQWIQGLDTDRDGRISKQELVEGLRGQGLWFKHWRAQRALSHVDKNSNGFVDGDFEFCELLEYAKEHWGIKFSP</sequence>
<dbReference type="Proteomes" id="UP000631114">
    <property type="component" value="Unassembled WGS sequence"/>
</dbReference>
<name>A0A835HN50_9MAGN</name>
<feature type="domain" description="EF-hand" evidence="2">
    <location>
        <begin position="9"/>
        <end position="44"/>
    </location>
</feature>
<dbReference type="EMBL" id="JADFTS010000006">
    <property type="protein sequence ID" value="KAF9599938.1"/>
    <property type="molecule type" value="Genomic_DNA"/>
</dbReference>
<dbReference type="AlphaFoldDB" id="A0A835HN50"/>
<evidence type="ECO:0000256" key="1">
    <source>
        <dbReference type="ARBA" id="ARBA00022837"/>
    </source>
</evidence>
<comment type="caution">
    <text evidence="3">The sequence shown here is derived from an EMBL/GenBank/DDBJ whole genome shotgun (WGS) entry which is preliminary data.</text>
</comment>